<evidence type="ECO:0000256" key="2">
    <source>
        <dbReference type="SAM" id="Phobius"/>
    </source>
</evidence>
<keyword evidence="2" id="KW-0472">Membrane</keyword>
<keyword evidence="2" id="KW-1133">Transmembrane helix</keyword>
<keyword evidence="4" id="KW-1185">Reference proteome</keyword>
<dbReference type="Proteomes" id="UP000075885">
    <property type="component" value="Unassembled WGS sequence"/>
</dbReference>
<proteinExistence type="predicted"/>
<dbReference type="AlphaFoldDB" id="A0A182PLJ6"/>
<protein>
    <submittedName>
        <fullName evidence="3">Uncharacterized protein</fullName>
    </submittedName>
</protein>
<feature type="compositionally biased region" description="Basic and acidic residues" evidence="1">
    <location>
        <begin position="72"/>
        <end position="83"/>
    </location>
</feature>
<reference evidence="3" key="2">
    <citation type="submission" date="2020-05" db="UniProtKB">
        <authorList>
            <consortium name="EnsemblMetazoa"/>
        </authorList>
    </citation>
    <scope>IDENTIFICATION</scope>
    <source>
        <strain evidence="3">Epiroticus2</strain>
    </source>
</reference>
<feature type="region of interest" description="Disordered" evidence="1">
    <location>
        <begin position="50"/>
        <end position="85"/>
    </location>
</feature>
<feature type="transmembrane region" description="Helical" evidence="2">
    <location>
        <begin position="6"/>
        <end position="26"/>
    </location>
</feature>
<reference evidence="4" key="1">
    <citation type="submission" date="2013-03" db="EMBL/GenBank/DDBJ databases">
        <title>The Genome Sequence of Anopheles epiroticus epiroticus2.</title>
        <authorList>
            <consortium name="The Broad Institute Genomics Platform"/>
            <person name="Neafsey D.E."/>
            <person name="Howell P."/>
            <person name="Walker B."/>
            <person name="Young S.K."/>
            <person name="Zeng Q."/>
            <person name="Gargeya S."/>
            <person name="Fitzgerald M."/>
            <person name="Haas B."/>
            <person name="Abouelleil A."/>
            <person name="Allen A.W."/>
            <person name="Alvarado L."/>
            <person name="Arachchi H.M."/>
            <person name="Berlin A.M."/>
            <person name="Chapman S.B."/>
            <person name="Gainer-Dewar J."/>
            <person name="Goldberg J."/>
            <person name="Griggs A."/>
            <person name="Gujja S."/>
            <person name="Hansen M."/>
            <person name="Howarth C."/>
            <person name="Imamovic A."/>
            <person name="Ireland A."/>
            <person name="Larimer J."/>
            <person name="McCowan C."/>
            <person name="Murphy C."/>
            <person name="Pearson M."/>
            <person name="Poon T.W."/>
            <person name="Priest M."/>
            <person name="Roberts A."/>
            <person name="Saif S."/>
            <person name="Shea T."/>
            <person name="Sisk P."/>
            <person name="Sykes S."/>
            <person name="Wortman J."/>
            <person name="Nusbaum C."/>
            <person name="Birren B."/>
        </authorList>
    </citation>
    <scope>NUCLEOTIDE SEQUENCE [LARGE SCALE GENOMIC DNA]</scope>
    <source>
        <strain evidence="4">Epiroticus2</strain>
    </source>
</reference>
<evidence type="ECO:0000256" key="1">
    <source>
        <dbReference type="SAM" id="MobiDB-lite"/>
    </source>
</evidence>
<feature type="region of interest" description="Disordered" evidence="1">
    <location>
        <begin position="169"/>
        <end position="189"/>
    </location>
</feature>
<organism evidence="3 4">
    <name type="scientific">Anopheles epiroticus</name>
    <dbReference type="NCBI Taxonomy" id="199890"/>
    <lineage>
        <taxon>Eukaryota</taxon>
        <taxon>Metazoa</taxon>
        <taxon>Ecdysozoa</taxon>
        <taxon>Arthropoda</taxon>
        <taxon>Hexapoda</taxon>
        <taxon>Insecta</taxon>
        <taxon>Pterygota</taxon>
        <taxon>Neoptera</taxon>
        <taxon>Endopterygota</taxon>
        <taxon>Diptera</taxon>
        <taxon>Nematocera</taxon>
        <taxon>Culicoidea</taxon>
        <taxon>Culicidae</taxon>
        <taxon>Anophelinae</taxon>
        <taxon>Anopheles</taxon>
    </lineage>
</organism>
<evidence type="ECO:0000313" key="3">
    <source>
        <dbReference type="EnsemblMetazoa" id="AEPI007816-PA"/>
    </source>
</evidence>
<sequence>MLLLAFRSFFFIAVILGYSTGIWRLINDYFRREFQSYLEVESQTNRYLLRDPPKATGTVPDVPDNQLPVGEPAHDDGGGDHPHQQVTTDSIMALSEHPAAGAKFDAPAGSNYRREGAGRGGEGTGPPEVMKLGDGGGRGEAGGDGVTLPVTVVVAAAPEEVTDIRSRHGKQTFGTEEGDVSEREKKGEEEEDKWISYWSERGRKADALINDNANAYCTVAAGQRFALPEALTGGAVTRIREQTDGGAGDAFGCD</sequence>
<name>A0A182PLJ6_9DIPT</name>
<evidence type="ECO:0000313" key="4">
    <source>
        <dbReference type="Proteomes" id="UP000075885"/>
    </source>
</evidence>
<dbReference type="VEuPathDB" id="VectorBase:AEPI007816"/>
<feature type="region of interest" description="Disordered" evidence="1">
    <location>
        <begin position="101"/>
        <end position="128"/>
    </location>
</feature>
<accession>A0A182PLJ6</accession>
<keyword evidence="2" id="KW-0812">Transmembrane</keyword>
<dbReference type="EnsemblMetazoa" id="AEPI007816-RA">
    <property type="protein sequence ID" value="AEPI007816-PA"/>
    <property type="gene ID" value="AEPI007816"/>
</dbReference>